<keyword evidence="1" id="KW-0472">Membrane</keyword>
<dbReference type="AlphaFoldDB" id="A0A2T0WML1"/>
<accession>A0A2T0WML1</accession>
<evidence type="ECO:0000313" key="2">
    <source>
        <dbReference type="EMBL" id="PRY87946.1"/>
    </source>
</evidence>
<dbReference type="Proteomes" id="UP000238157">
    <property type="component" value="Unassembled WGS sequence"/>
</dbReference>
<proteinExistence type="predicted"/>
<dbReference type="EMBL" id="PVTR01000005">
    <property type="protein sequence ID" value="PRY87946.1"/>
    <property type="molecule type" value="Genomic_DNA"/>
</dbReference>
<protein>
    <submittedName>
        <fullName evidence="2">Uncharacterized protein</fullName>
    </submittedName>
</protein>
<name>A0A2T0WML1_9BACT</name>
<reference evidence="2 3" key="1">
    <citation type="submission" date="2018-03" db="EMBL/GenBank/DDBJ databases">
        <title>Genomic Encyclopedia of Archaeal and Bacterial Type Strains, Phase II (KMG-II): from individual species to whole genera.</title>
        <authorList>
            <person name="Goeker M."/>
        </authorList>
    </citation>
    <scope>NUCLEOTIDE SEQUENCE [LARGE SCALE GENOMIC DNA]</scope>
    <source>
        <strain evidence="2 3">DSM 27929</strain>
    </source>
</reference>
<keyword evidence="1" id="KW-0812">Transmembrane</keyword>
<evidence type="ECO:0000313" key="3">
    <source>
        <dbReference type="Proteomes" id="UP000238157"/>
    </source>
</evidence>
<keyword evidence="3" id="KW-1185">Reference proteome</keyword>
<keyword evidence="1" id="KW-1133">Transmembrane helix</keyword>
<organism evidence="2 3">
    <name type="scientific">Mongoliibacter ruber</name>
    <dbReference type="NCBI Taxonomy" id="1750599"/>
    <lineage>
        <taxon>Bacteria</taxon>
        <taxon>Pseudomonadati</taxon>
        <taxon>Bacteroidota</taxon>
        <taxon>Cytophagia</taxon>
        <taxon>Cytophagales</taxon>
        <taxon>Cyclobacteriaceae</taxon>
        <taxon>Mongoliibacter</taxon>
    </lineage>
</organism>
<gene>
    <name evidence="2" type="ORF">CLW00_10566</name>
</gene>
<feature type="transmembrane region" description="Helical" evidence="1">
    <location>
        <begin position="9"/>
        <end position="26"/>
    </location>
</feature>
<comment type="caution">
    <text evidence="2">The sequence shown here is derived from an EMBL/GenBank/DDBJ whole genome shotgun (WGS) entry which is preliminary data.</text>
</comment>
<sequence>MKGLNKTSLAKYISLAFVFVYLGYYSDKLLSGYGNTLQVILGF</sequence>
<evidence type="ECO:0000256" key="1">
    <source>
        <dbReference type="SAM" id="Phobius"/>
    </source>
</evidence>